<reference evidence="1" key="5">
    <citation type="journal article" date="2017" name="Genome Announc.">
        <title>Complete Circularized Genome Sequences of Four Strains of Elizabethkingia anophelis, Including Two Novel Strains Isolated from Wild-Caught Anopheles sinensis.</title>
        <authorList>
            <person name="Pei D."/>
            <person name="Nicholson A.C."/>
            <person name="Jiang J."/>
            <person name="Chen H."/>
            <person name="Whitney A.M."/>
            <person name="Villarma A."/>
            <person name="Bell M."/>
            <person name="Humrighouse B."/>
            <person name="Rowe L.A."/>
            <person name="Sheth M."/>
            <person name="Batra D."/>
            <person name="Juieng P."/>
            <person name="Loparev V.N."/>
            <person name="McQuiston J.R."/>
            <person name="Lan Y."/>
            <person name="Ma Y."/>
            <person name="Xu J."/>
        </authorList>
    </citation>
    <scope>NUCLEOTIDE SEQUENCE</scope>
</reference>
<sequence length="54" mass="6243">MIRSQMICKSGTRCPESGMWQNIDFFTTTILVAKGHKMPEYCGKKVSWKLIYKA</sequence>
<reference evidence="1" key="3">
    <citation type="journal article" date="2016" name="Genome Announc.">
        <title>Complete Genome Sequences of Four Strains from the 2015-2016 Elizabethkingia anophelis Outbreak.</title>
        <authorList>
            <person name="Nicholson A.C."/>
            <person name="Whitney A.M."/>
            <person name="Emery B.D."/>
            <person name="Bell M.E."/>
            <person name="Gartin J.T."/>
            <person name="Humrighouse B.W."/>
            <person name="Loparev V.N."/>
            <person name="Batra D."/>
            <person name="Sheth M."/>
            <person name="Rowe L.A."/>
            <person name="Juieng P."/>
            <person name="Knipe K."/>
            <person name="Gulvik C."/>
            <person name="McQuiston J.R."/>
        </authorList>
    </citation>
    <scope>NUCLEOTIDE SEQUENCE</scope>
</reference>
<reference evidence="1" key="7">
    <citation type="journal article" date="2017" name="Sci. Rep.">
        <title>Genomic features, phylogenetic relationships, and comparative genomics of Elizabethkingia anophelis strain EM361-97 isolated in Taiwan.</title>
        <authorList>
            <person name="Lin J.N."/>
            <person name="Lai C.H."/>
            <person name="Yang C.H."/>
            <person name="Huang Y.H."/>
            <person name="Lin H.H."/>
        </authorList>
    </citation>
    <scope>NUCLEOTIDE SEQUENCE</scope>
</reference>
<reference evidence="1" key="1">
    <citation type="journal article" date="2014" name="Genome Biol. Evol.">
        <title>Comparative genomic analysis of malaria mosquito vector-associated novel pathogen Elizabethkingia anophelis.</title>
        <authorList>
            <person name="Teo J."/>
            <person name="Tan S.Y."/>
            <person name="Liu Y."/>
            <person name="Tay M."/>
            <person name="Ding Y."/>
            <person name="Li Y."/>
            <person name="Kjelleberg S."/>
            <person name="Givskov M."/>
            <person name="Lin R.T."/>
            <person name="Yang L."/>
        </authorList>
    </citation>
    <scope>NUCLEOTIDE SEQUENCE</scope>
</reference>
<dbReference type="RefSeq" id="WP_155249258.1">
    <property type="nucleotide sequence ID" value="NZ_CP016372.1"/>
</dbReference>
<gene>
    <name evidence="1" type="primary">ICEEaII(6)_F3201_44834_44998</name>
</gene>
<accession>A0A455ZET5</accession>
<reference evidence="1" key="8">
    <citation type="journal article" date="2018" name="J. ISSAAS">
        <title>In Silico Identification of Three Types of Integrative and Conjugative Elements (ICEs) in Elizabethkingia anophelis Strains Isolated from Around the World.</title>
        <authorList>
            <person name="Xu J."/>
            <person name="Pei D."/>
            <person name="Nicholson A."/>
            <person name="Lan Y."/>
            <person name="Xia Q."/>
        </authorList>
    </citation>
    <scope>NUCLEOTIDE SEQUENCE</scope>
</reference>
<reference evidence="1" key="6">
    <citation type="journal article" date="2017" name="Nat. Commun.">
        <title>Evolutionary dynamics and genomic features of the Elizabethkingia anophelis 2015 to 2016 Wisconsin outbreak strain.</title>
        <authorList>
            <person name="Perrin A."/>
            <person name="Larsonneur E."/>
            <person name="Nicholson A.C."/>
            <person name="Edwards D.J."/>
            <person name="Gundlach K.M."/>
            <person name="Whitney A.M."/>
            <person name="Gulvik C.A."/>
            <person name="Bell M.E."/>
            <person name="Rendueles O."/>
            <person name="Cury J."/>
            <person name="Hugon P."/>
            <person name="Clermont D."/>
            <person name="Enouf V."/>
            <person name="Loparev V."/>
            <person name="Juieng P."/>
            <person name="Monson T."/>
            <person name="Warshauer D."/>
            <person name="Elbadawi L.I."/>
            <person name="Walters M.S."/>
            <person name="Crist M.B."/>
            <person name="Noble-Wang J."/>
            <person name="Borlaug G."/>
            <person name="Rocha E.P.C."/>
            <person name="Criscuolo A."/>
            <person name="Touchon M."/>
            <person name="Davis J.P."/>
            <person name="Holt K.E."/>
            <person name="McQuiston J.R."/>
            <person name="Brisse S."/>
        </authorList>
    </citation>
    <scope>NUCLEOTIDE SEQUENCE</scope>
</reference>
<proteinExistence type="predicted"/>
<reference evidence="1" key="2">
    <citation type="journal article" date="2014" name="PLoS ONE">
        <title>Insights from the genome annotation of Elizabethkingia anophelis from the malaria vector Anopheles gambiae.</title>
        <authorList>
            <person name="Kukutla P."/>
            <person name="Lindberg B.G."/>
            <person name="Pei D."/>
            <person name="Rayl M."/>
            <person name="Yu W."/>
            <person name="Steritz M."/>
            <person name="Faye I."/>
            <person name="Xu J."/>
        </authorList>
    </citation>
    <scope>NUCLEOTIDE SEQUENCE</scope>
</reference>
<dbReference type="AlphaFoldDB" id="A0A455ZET5"/>
<name>A0A455ZET5_9FLAO</name>
<dbReference type="EMBL" id="BK010600">
    <property type="protein sequence ID" value="DAC75111.1"/>
    <property type="molecule type" value="Genomic_DNA"/>
</dbReference>
<reference evidence="1" key="4">
    <citation type="journal article" date="2016" name="Sci. Rep.">
        <title>Genomic epidemiology and global diversity of the emerging bacterial pathogen Elizabethkingia anophelis.</title>
        <authorList>
            <person name="Breurec S."/>
            <person name="Criscuolo A."/>
            <person name="Diancourt L."/>
            <person name="Rendueles O."/>
            <person name="Vandenbogaert M."/>
            <person name="Passet V."/>
            <person name="Caro V."/>
            <person name="Rocha E.P."/>
            <person name="Touchon M."/>
            <person name="Brisse S."/>
        </authorList>
    </citation>
    <scope>NUCLEOTIDE SEQUENCE</scope>
</reference>
<organism evidence="1">
    <name type="scientific">Elizabethkingia anophelis</name>
    <dbReference type="NCBI Taxonomy" id="1117645"/>
    <lineage>
        <taxon>Bacteria</taxon>
        <taxon>Pseudomonadati</taxon>
        <taxon>Bacteroidota</taxon>
        <taxon>Flavobacteriia</taxon>
        <taxon>Flavobacteriales</taxon>
        <taxon>Weeksellaceae</taxon>
        <taxon>Elizabethkingia</taxon>
    </lineage>
</organism>
<evidence type="ECO:0000313" key="1">
    <source>
        <dbReference type="EMBL" id="DAC75111.1"/>
    </source>
</evidence>
<protein>
    <submittedName>
        <fullName evidence="1">Uncharacterized protein</fullName>
    </submittedName>
</protein>